<dbReference type="Gene3D" id="1.25.40.10">
    <property type="entry name" value="Tetratricopeptide repeat domain"/>
    <property type="match status" value="2"/>
</dbReference>
<keyword evidence="5" id="KW-0812">Transmembrane</keyword>
<keyword evidence="1 3" id="KW-0238">DNA-binding</keyword>
<dbReference type="STRING" id="765911.Thivi_1379"/>
<proteinExistence type="predicted"/>
<dbReference type="InterPro" id="IPR001867">
    <property type="entry name" value="OmpR/PhoB-type_DNA-bd"/>
</dbReference>
<sequence length="802" mass="87792">MQTTRTVQERRIGPWRLIPARNALQREDREIRLEPRHVDLLLFLSERRGEVVGTDEIIASVWNGQVVGDQSVYQAIAKLRKALGDDAANATYIETVSKRGYRLIAEVDAPASAPPSDLSPSPPRRRWDDLGIRPDRRRNGSRLGKRRGWAILAAAFLLTTVLGSWFAVDESETDPVARYRTLVVLPFASLSPDASADHIASGFAIELANVLGRSNDLRVVGPVSSTLVSEARIELAEVGRRLAANAVVSGSVRQSDGHLRISATLTDAATGFQLWTHIFDREDGDILAVQSSIAEEIADALNRTLDLGPKPTGGEAKPERTRAYDLYLLGRYYRAARSPSTLARALDDFRQALALDPGLAAARREMAATYLLLSFYGDLPLAEALKQSEPLLADCLREQPDHAEVIGVIGLSHYLRGAYGLAEDYLARAVGGQPNYVEGWMWLGLARMQQGRLPDATAAFAKARSLEPLMVTAVGNHASALAWAGDAAAGRKMLRDLATTVVDQAPLFHFLSGLALDAGDLVDAHHWAVQALAIAPDDTVSKVNIAMVLGFLGQREAAATLVAEVWSRQQPGRAVQRYLDRLGIAAPSLLPADPDGRYLSRLREQPDLPEIDWRLANARTGLAHYVAGDHATARERLGRALEGRDYPIERTDYDLFLCTTLVDASRRAGDSATSARWLDRCDSELQEARQQGWMTLPLGYAEARLAMLHQSPAKALEQLEALAARGFRNLTLLRIDPIFETLRDEPVFRGIIRRIDALIEQAWADLQPAKNTEPSPIASRPPPTPPKAVFNPAVPKSLPGTP</sequence>
<organism evidence="7 8">
    <name type="scientific">Thiocystis violascens (strain ATCC 17096 / DSM 198 / 6111)</name>
    <name type="common">Chromatium violascens</name>
    <dbReference type="NCBI Taxonomy" id="765911"/>
    <lineage>
        <taxon>Bacteria</taxon>
        <taxon>Pseudomonadati</taxon>
        <taxon>Pseudomonadota</taxon>
        <taxon>Gammaproteobacteria</taxon>
        <taxon>Chromatiales</taxon>
        <taxon>Chromatiaceae</taxon>
        <taxon>Thiocystis</taxon>
    </lineage>
</organism>
<keyword evidence="8" id="KW-1185">Reference proteome</keyword>
<feature type="repeat" description="TPR" evidence="2">
    <location>
        <begin position="437"/>
        <end position="470"/>
    </location>
</feature>
<dbReference type="SMART" id="SM00028">
    <property type="entry name" value="TPR"/>
    <property type="match status" value="3"/>
</dbReference>
<keyword evidence="5" id="KW-1133">Transmembrane helix</keyword>
<keyword evidence="5" id="KW-0472">Membrane</keyword>
<accession>I3Y8R9</accession>
<evidence type="ECO:0000256" key="1">
    <source>
        <dbReference type="ARBA" id="ARBA00023125"/>
    </source>
</evidence>
<dbReference type="eggNOG" id="COG0457">
    <property type="taxonomic scope" value="Bacteria"/>
</dbReference>
<dbReference type="RefSeq" id="WP_014777864.1">
    <property type="nucleotide sequence ID" value="NC_018012.1"/>
</dbReference>
<feature type="domain" description="OmpR/PhoB-type" evidence="6">
    <location>
        <begin position="7"/>
        <end position="105"/>
    </location>
</feature>
<feature type="transmembrane region" description="Helical" evidence="5">
    <location>
        <begin position="148"/>
        <end position="168"/>
    </location>
</feature>
<dbReference type="Proteomes" id="UP000006062">
    <property type="component" value="Chromosome"/>
</dbReference>
<protein>
    <submittedName>
        <fullName evidence="7">DNA-binding protein with winged-HTH domain</fullName>
    </submittedName>
</protein>
<dbReference type="InterPro" id="IPR011990">
    <property type="entry name" value="TPR-like_helical_dom_sf"/>
</dbReference>
<gene>
    <name evidence="7" type="ordered locus">Thivi_1379</name>
</gene>
<dbReference type="eggNOG" id="COG5616">
    <property type="taxonomic scope" value="Bacteria"/>
</dbReference>
<evidence type="ECO:0000256" key="5">
    <source>
        <dbReference type="SAM" id="Phobius"/>
    </source>
</evidence>
<dbReference type="CDD" id="cd00383">
    <property type="entry name" value="trans_reg_C"/>
    <property type="match status" value="1"/>
</dbReference>
<name>I3Y8R9_THIV6</name>
<dbReference type="Gene3D" id="3.40.50.10070">
    <property type="entry name" value="TolB, N-terminal domain"/>
    <property type="match status" value="1"/>
</dbReference>
<feature type="DNA-binding region" description="OmpR/PhoB-type" evidence="3">
    <location>
        <begin position="7"/>
        <end position="105"/>
    </location>
</feature>
<dbReference type="SUPFAM" id="SSF46894">
    <property type="entry name" value="C-terminal effector domain of the bipartite response regulators"/>
    <property type="match status" value="1"/>
</dbReference>
<evidence type="ECO:0000313" key="7">
    <source>
        <dbReference type="EMBL" id="AFL73387.1"/>
    </source>
</evidence>
<dbReference type="Pfam" id="PF00486">
    <property type="entry name" value="Trans_reg_C"/>
    <property type="match status" value="1"/>
</dbReference>
<dbReference type="SMART" id="SM00862">
    <property type="entry name" value="Trans_reg_C"/>
    <property type="match status" value="1"/>
</dbReference>
<feature type="region of interest" description="Disordered" evidence="4">
    <location>
        <begin position="111"/>
        <end position="133"/>
    </location>
</feature>
<dbReference type="InterPro" id="IPR019734">
    <property type="entry name" value="TPR_rpt"/>
</dbReference>
<evidence type="ECO:0000256" key="2">
    <source>
        <dbReference type="PROSITE-ProRule" id="PRU00339"/>
    </source>
</evidence>
<dbReference type="SUPFAM" id="SSF48452">
    <property type="entry name" value="TPR-like"/>
    <property type="match status" value="1"/>
</dbReference>
<dbReference type="PROSITE" id="PS50005">
    <property type="entry name" value="TPR"/>
    <property type="match status" value="1"/>
</dbReference>
<evidence type="ECO:0000256" key="4">
    <source>
        <dbReference type="SAM" id="MobiDB-lite"/>
    </source>
</evidence>
<dbReference type="InterPro" id="IPR016032">
    <property type="entry name" value="Sig_transdc_resp-reg_C-effctor"/>
</dbReference>
<dbReference type="KEGG" id="tvi:Thivi_1379"/>
<evidence type="ECO:0000256" key="3">
    <source>
        <dbReference type="PROSITE-ProRule" id="PRU01091"/>
    </source>
</evidence>
<dbReference type="HOGENOM" id="CLU_365919_0_0_6"/>
<dbReference type="GO" id="GO:0000160">
    <property type="term" value="P:phosphorelay signal transduction system"/>
    <property type="evidence" value="ECO:0007669"/>
    <property type="project" value="InterPro"/>
</dbReference>
<dbReference type="Gene3D" id="1.10.10.10">
    <property type="entry name" value="Winged helix-like DNA-binding domain superfamily/Winged helix DNA-binding domain"/>
    <property type="match status" value="1"/>
</dbReference>
<dbReference type="InterPro" id="IPR036388">
    <property type="entry name" value="WH-like_DNA-bd_sf"/>
</dbReference>
<dbReference type="EMBL" id="CP003154">
    <property type="protein sequence ID" value="AFL73387.1"/>
    <property type="molecule type" value="Genomic_DNA"/>
</dbReference>
<dbReference type="eggNOG" id="COG3710">
    <property type="taxonomic scope" value="Bacteria"/>
</dbReference>
<reference evidence="7 8" key="1">
    <citation type="submission" date="2012-06" db="EMBL/GenBank/DDBJ databases">
        <title>Complete sequence of Thiocystis violascens DSM 198.</title>
        <authorList>
            <consortium name="US DOE Joint Genome Institute"/>
            <person name="Lucas S."/>
            <person name="Han J."/>
            <person name="Lapidus A."/>
            <person name="Cheng J.-F."/>
            <person name="Goodwin L."/>
            <person name="Pitluck S."/>
            <person name="Peters L."/>
            <person name="Ovchinnikova G."/>
            <person name="Teshima H."/>
            <person name="Detter J.C."/>
            <person name="Han C."/>
            <person name="Tapia R."/>
            <person name="Land M."/>
            <person name="Hauser L."/>
            <person name="Kyrpides N."/>
            <person name="Ivanova N."/>
            <person name="Pagani I."/>
            <person name="Vogl K."/>
            <person name="Liu Z."/>
            <person name="Frigaard N.-U."/>
            <person name="Bryant D."/>
            <person name="Woyke T."/>
        </authorList>
    </citation>
    <scope>NUCLEOTIDE SEQUENCE [LARGE SCALE GENOMIC DNA]</scope>
    <source>
        <strain evidence="8">ATCC 17096 / DSM 198 / 6111</strain>
    </source>
</reference>
<dbReference type="GO" id="GO:0003677">
    <property type="term" value="F:DNA binding"/>
    <property type="evidence" value="ECO:0007669"/>
    <property type="project" value="UniProtKB-UniRule"/>
</dbReference>
<dbReference type="GO" id="GO:0006355">
    <property type="term" value="P:regulation of DNA-templated transcription"/>
    <property type="evidence" value="ECO:0007669"/>
    <property type="project" value="InterPro"/>
</dbReference>
<evidence type="ECO:0000259" key="6">
    <source>
        <dbReference type="PROSITE" id="PS51755"/>
    </source>
</evidence>
<dbReference type="OrthoDB" id="7052061at2"/>
<evidence type="ECO:0000313" key="8">
    <source>
        <dbReference type="Proteomes" id="UP000006062"/>
    </source>
</evidence>
<dbReference type="AlphaFoldDB" id="I3Y8R9"/>
<dbReference type="PROSITE" id="PS51755">
    <property type="entry name" value="OMPR_PHOB"/>
    <property type="match status" value="1"/>
</dbReference>
<keyword evidence="2" id="KW-0802">TPR repeat</keyword>
<feature type="region of interest" description="Disordered" evidence="4">
    <location>
        <begin position="769"/>
        <end position="802"/>
    </location>
</feature>